<evidence type="ECO:0000313" key="7">
    <source>
        <dbReference type="EMBL" id="SNR97551.1"/>
    </source>
</evidence>
<dbReference type="GO" id="GO:0003727">
    <property type="term" value="F:single-stranded RNA binding"/>
    <property type="evidence" value="ECO:0007669"/>
    <property type="project" value="TreeGrafter"/>
</dbReference>
<feature type="binding site" evidence="6">
    <location>
        <position position="125"/>
    </location>
    <ligand>
        <name>Mg(2+)</name>
        <dbReference type="ChEBI" id="CHEBI:18420"/>
    </ligand>
</feature>
<keyword evidence="8" id="KW-1185">Reference proteome</keyword>
<comment type="subcellular location">
    <subcellularLocation>
        <location evidence="1 6">Cytoplasm</location>
    </subcellularLocation>
</comment>
<dbReference type="Proteomes" id="UP000198280">
    <property type="component" value="Unassembled WGS sequence"/>
</dbReference>
<name>A0A239AQB9_9ACTN</name>
<evidence type="ECO:0000313" key="8">
    <source>
        <dbReference type="Proteomes" id="UP000198280"/>
    </source>
</evidence>
<keyword evidence="5 6" id="KW-0378">Hydrolase</keyword>
<reference evidence="7 8" key="1">
    <citation type="submission" date="2017-06" db="EMBL/GenBank/DDBJ databases">
        <authorList>
            <person name="Kim H.J."/>
            <person name="Triplett B.A."/>
        </authorList>
    </citation>
    <scope>NUCLEOTIDE SEQUENCE [LARGE SCALE GENOMIC DNA]</scope>
    <source>
        <strain evidence="7 8">CGMCC 4.1858</strain>
    </source>
</reference>
<dbReference type="GO" id="GO:0000287">
    <property type="term" value="F:magnesium ion binding"/>
    <property type="evidence" value="ECO:0007669"/>
    <property type="project" value="UniProtKB-UniRule"/>
</dbReference>
<gene>
    <name evidence="6" type="primary">nfi</name>
    <name evidence="7" type="ORF">SAMN05216252_10288</name>
</gene>
<keyword evidence="6" id="KW-0460">Magnesium</keyword>
<sequence>MAARPTLQAMRIDVPHAWPRDEAEALALQDRLRPLADHHGPGPQRPRYVAGLDVAYGGGHGAEGDTVAAAVVVLDTATLAPVEQVTATARAAFPYVPGLFAFRELPVLIEALEKLSVTPDLLLCDGQGLAHPRRFGLACHLGVVTGLPAAGVAKTPFVGTWDPAALGDARGSSAPLVDAGETVGRVLRTQTGVKPVYVSTGHGVDLDTACRHVLALAPAYRLPETTRLADRLSRDRLTSWGA</sequence>
<feature type="binding site" evidence="6">
    <location>
        <position position="53"/>
    </location>
    <ligand>
        <name>Mg(2+)</name>
        <dbReference type="ChEBI" id="CHEBI:18420"/>
    </ligand>
</feature>
<proteinExistence type="inferred from homology"/>
<dbReference type="InterPro" id="IPR007581">
    <property type="entry name" value="Endonuclease-V"/>
</dbReference>
<protein>
    <recommendedName>
        <fullName evidence="6">Endonuclease V</fullName>
        <ecNumber evidence="6">3.1.21.7</ecNumber>
    </recommendedName>
    <alternativeName>
        <fullName evidence="6">Deoxyinosine 3'endonuclease</fullName>
    </alternativeName>
    <alternativeName>
        <fullName evidence="6">Deoxyribonuclease V</fullName>
        <shortName evidence="6">DNase V</shortName>
    </alternativeName>
</protein>
<dbReference type="GO" id="GO:0005737">
    <property type="term" value="C:cytoplasm"/>
    <property type="evidence" value="ECO:0007669"/>
    <property type="project" value="UniProtKB-SubCell"/>
</dbReference>
<comment type="cofactor">
    <cofactor evidence="6">
        <name>Mg(2+)</name>
        <dbReference type="ChEBI" id="CHEBI:18420"/>
    </cofactor>
</comment>
<dbReference type="PANTHER" id="PTHR28511:SF1">
    <property type="entry name" value="ENDONUCLEASE V"/>
    <property type="match status" value="1"/>
</dbReference>
<evidence type="ECO:0000256" key="5">
    <source>
        <dbReference type="ARBA" id="ARBA00022801"/>
    </source>
</evidence>
<comment type="similarity">
    <text evidence="6">Belongs to the endonuclease V family.</text>
</comment>
<comment type="function">
    <text evidence="6">DNA repair enzyme involved in the repair of deaminated bases. Selectively cleaves double-stranded DNA at the second phosphodiester bond 3' to a deoxyinosine leaving behind the intact lesion on the nicked DNA.</text>
</comment>
<evidence type="ECO:0000256" key="3">
    <source>
        <dbReference type="ARBA" id="ARBA00022722"/>
    </source>
</evidence>
<dbReference type="Pfam" id="PF04493">
    <property type="entry name" value="Endonuclease_5"/>
    <property type="match status" value="1"/>
</dbReference>
<dbReference type="PANTHER" id="PTHR28511">
    <property type="entry name" value="ENDONUCLEASE V"/>
    <property type="match status" value="1"/>
</dbReference>
<dbReference type="CDD" id="cd06559">
    <property type="entry name" value="Endonuclease_V"/>
    <property type="match status" value="1"/>
</dbReference>
<keyword evidence="4 6" id="KW-0255">Endonuclease</keyword>
<dbReference type="Gene3D" id="3.30.2170.10">
    <property type="entry name" value="archaeoglobus fulgidus dsm 4304 superfamily"/>
    <property type="match status" value="1"/>
</dbReference>
<accession>A0A239AQB9</accession>
<dbReference type="HAMAP" id="MF_00801">
    <property type="entry name" value="Endonuclease_5"/>
    <property type="match status" value="1"/>
</dbReference>
<comment type="catalytic activity">
    <reaction evidence="6">
        <text>Endonucleolytic cleavage at apurinic or apyrimidinic sites to products with a 5'-phosphate.</text>
        <dbReference type="EC" id="3.1.21.7"/>
    </reaction>
</comment>
<organism evidence="7 8">
    <name type="scientific">Actinacidiphila glaucinigra</name>
    <dbReference type="NCBI Taxonomy" id="235986"/>
    <lineage>
        <taxon>Bacteria</taxon>
        <taxon>Bacillati</taxon>
        <taxon>Actinomycetota</taxon>
        <taxon>Actinomycetes</taxon>
        <taxon>Kitasatosporales</taxon>
        <taxon>Streptomycetaceae</taxon>
        <taxon>Actinacidiphila</taxon>
    </lineage>
</organism>
<evidence type="ECO:0000256" key="4">
    <source>
        <dbReference type="ARBA" id="ARBA00022759"/>
    </source>
</evidence>
<keyword evidence="2 6" id="KW-0963">Cytoplasm</keyword>
<keyword evidence="3 6" id="KW-0540">Nuclease</keyword>
<dbReference type="GO" id="GO:0016891">
    <property type="term" value="F:RNA endonuclease activity producing 5'-phosphomonoesters, hydrolytic mechanism"/>
    <property type="evidence" value="ECO:0007669"/>
    <property type="project" value="TreeGrafter"/>
</dbReference>
<dbReference type="GO" id="GO:0006281">
    <property type="term" value="P:DNA repair"/>
    <property type="evidence" value="ECO:0007669"/>
    <property type="project" value="UniProtKB-UniRule"/>
</dbReference>
<evidence type="ECO:0000256" key="2">
    <source>
        <dbReference type="ARBA" id="ARBA00022490"/>
    </source>
</evidence>
<keyword evidence="6" id="KW-0479">Metal-binding</keyword>
<dbReference type="GO" id="GO:0043737">
    <property type="term" value="F:deoxyribonuclease V activity"/>
    <property type="evidence" value="ECO:0007669"/>
    <property type="project" value="UniProtKB-UniRule"/>
</dbReference>
<evidence type="ECO:0000256" key="6">
    <source>
        <dbReference type="HAMAP-Rule" id="MF_00801"/>
    </source>
</evidence>
<feature type="site" description="Interaction with target DNA" evidence="6">
    <location>
        <position position="95"/>
    </location>
</feature>
<dbReference type="AlphaFoldDB" id="A0A239AQB9"/>
<keyword evidence="6" id="KW-0227">DNA damage</keyword>
<dbReference type="EC" id="3.1.21.7" evidence="6"/>
<evidence type="ECO:0000256" key="1">
    <source>
        <dbReference type="ARBA" id="ARBA00004496"/>
    </source>
</evidence>
<keyword evidence="6" id="KW-0234">DNA repair</keyword>
<dbReference type="EMBL" id="FZOF01000002">
    <property type="protein sequence ID" value="SNR97551.1"/>
    <property type="molecule type" value="Genomic_DNA"/>
</dbReference>